<accession>A0A0F9FU20</accession>
<evidence type="ECO:0000313" key="1">
    <source>
        <dbReference type="EMBL" id="KKL81761.1"/>
    </source>
</evidence>
<reference evidence="1" key="1">
    <citation type="journal article" date="2015" name="Nature">
        <title>Complex archaea that bridge the gap between prokaryotes and eukaryotes.</title>
        <authorList>
            <person name="Spang A."/>
            <person name="Saw J.H."/>
            <person name="Jorgensen S.L."/>
            <person name="Zaremba-Niedzwiedzka K."/>
            <person name="Martijn J."/>
            <person name="Lind A.E."/>
            <person name="van Eijk R."/>
            <person name="Schleper C."/>
            <person name="Guy L."/>
            <person name="Ettema T.J."/>
        </authorList>
    </citation>
    <scope>NUCLEOTIDE SEQUENCE</scope>
</reference>
<dbReference type="EMBL" id="LAZR01022472">
    <property type="protein sequence ID" value="KKL81761.1"/>
    <property type="molecule type" value="Genomic_DNA"/>
</dbReference>
<dbReference type="AlphaFoldDB" id="A0A0F9FU20"/>
<sequence length="91" mass="10405">MSDRPTQALEWALKQRYTSVAARYAKEIATYTVQLEAEIEQLKKDQEPFIAQITQRKTYEVRCRYCERTPSEAESGFKCSTCNQGGNDASS</sequence>
<organism evidence="1">
    <name type="scientific">marine sediment metagenome</name>
    <dbReference type="NCBI Taxonomy" id="412755"/>
    <lineage>
        <taxon>unclassified sequences</taxon>
        <taxon>metagenomes</taxon>
        <taxon>ecological metagenomes</taxon>
    </lineage>
</organism>
<protein>
    <submittedName>
        <fullName evidence="1">Uncharacterized protein</fullName>
    </submittedName>
</protein>
<name>A0A0F9FU20_9ZZZZ</name>
<gene>
    <name evidence="1" type="ORF">LCGC14_1991550</name>
</gene>
<comment type="caution">
    <text evidence="1">The sequence shown here is derived from an EMBL/GenBank/DDBJ whole genome shotgun (WGS) entry which is preliminary data.</text>
</comment>
<proteinExistence type="predicted"/>